<keyword evidence="1" id="KW-0732">Signal</keyword>
<dbReference type="AlphaFoldDB" id="A0A3S9NBV9"/>
<accession>A0A3S9NBV9</accession>
<gene>
    <name evidence="2" type="ORF">D5R55_19315</name>
</gene>
<organism evidence="2 3">
    <name type="scientific">Burkholderia cenocepacia</name>
    <dbReference type="NCBI Taxonomy" id="95486"/>
    <lineage>
        <taxon>Bacteria</taxon>
        <taxon>Pseudomonadati</taxon>
        <taxon>Pseudomonadota</taxon>
        <taxon>Betaproteobacteria</taxon>
        <taxon>Burkholderiales</taxon>
        <taxon>Burkholderiaceae</taxon>
        <taxon>Burkholderia</taxon>
        <taxon>Burkholderia cepacia complex</taxon>
    </lineage>
</organism>
<evidence type="ECO:0000313" key="3">
    <source>
        <dbReference type="Proteomes" id="UP000277191"/>
    </source>
</evidence>
<name>A0A3S9NBV9_9BURK</name>
<dbReference type="RefSeq" id="WP_126364842.1">
    <property type="nucleotide sequence ID" value="NZ_CP034546.1"/>
</dbReference>
<feature type="chain" id="PRO_5019303259" evidence="1">
    <location>
        <begin position="20"/>
        <end position="182"/>
    </location>
</feature>
<evidence type="ECO:0000256" key="1">
    <source>
        <dbReference type="SAM" id="SignalP"/>
    </source>
</evidence>
<feature type="signal peptide" evidence="1">
    <location>
        <begin position="1"/>
        <end position="19"/>
    </location>
</feature>
<dbReference type="Proteomes" id="UP000277191">
    <property type="component" value="Chromosome 2"/>
</dbReference>
<sequence length="182" mass="19499">MRKLALAIAASACAMSAYAGNPEPVDLKVQLAGKVPPQGVFEVTPIGWASGYEAKFDNIQAGWRGTEKTETMTLKIKSSYGAIHVKLTLTSGGESMTTGNWYLLGEDRISKIGVLRRVLTPEKGFLKPIDEEKVEVASKDVAAKGGEIGLVLGVYSNKDIPMKRGMTYTGVVSAVFETALDE</sequence>
<dbReference type="EMBL" id="CP034546">
    <property type="protein sequence ID" value="AZQ53137.1"/>
    <property type="molecule type" value="Genomic_DNA"/>
</dbReference>
<protein>
    <submittedName>
        <fullName evidence="2">Uncharacterized protein</fullName>
    </submittedName>
</protein>
<evidence type="ECO:0000313" key="2">
    <source>
        <dbReference type="EMBL" id="AZQ53137.1"/>
    </source>
</evidence>
<proteinExistence type="predicted"/>
<reference evidence="2 3" key="1">
    <citation type="submission" date="2018-12" db="EMBL/GenBank/DDBJ databases">
        <title>Cadmium resistance mechanism in endophytic bacteria Burkholderia cenocepacia YG-3.</title>
        <authorList>
            <person name="Zhang X."/>
            <person name="Wang X."/>
            <person name="Zhu Y."/>
        </authorList>
    </citation>
    <scope>NUCLEOTIDE SEQUENCE [LARGE SCALE GENOMIC DNA]</scope>
    <source>
        <strain evidence="2 3">YG-3</strain>
    </source>
</reference>